<feature type="compositionally biased region" description="Gly residues" evidence="1">
    <location>
        <begin position="49"/>
        <end position="69"/>
    </location>
</feature>
<gene>
    <name evidence="2" type="ORF">SAMN06273567_10694</name>
</gene>
<evidence type="ECO:0000313" key="2">
    <source>
        <dbReference type="EMBL" id="SMO88151.1"/>
    </source>
</evidence>
<evidence type="ECO:0000256" key="1">
    <source>
        <dbReference type="SAM" id="MobiDB-lite"/>
    </source>
</evidence>
<protein>
    <submittedName>
        <fullName evidence="2">Uncharacterized protein</fullName>
    </submittedName>
</protein>
<dbReference type="EMBL" id="FXTJ01000006">
    <property type="protein sequence ID" value="SMO88151.1"/>
    <property type="molecule type" value="Genomic_DNA"/>
</dbReference>
<dbReference type="RefSeq" id="WP_110908802.1">
    <property type="nucleotide sequence ID" value="NZ_FXTJ01000006.1"/>
</dbReference>
<dbReference type="AlphaFoldDB" id="A0A521EXL7"/>
<feature type="region of interest" description="Disordered" evidence="1">
    <location>
        <begin position="1"/>
        <end position="69"/>
    </location>
</feature>
<sequence length="69" mass="6910">MTEGSMTGRPYGGTNDRSGEDGVLPGERPLHDDEDGRVGAAPEQEPRAGQGGMGTGDRPGFPGSGNGPG</sequence>
<keyword evidence="3" id="KW-1185">Reference proteome</keyword>
<dbReference type="Proteomes" id="UP000317484">
    <property type="component" value="Unassembled WGS sequence"/>
</dbReference>
<name>A0A521EXL7_9ACTN</name>
<reference evidence="2 3" key="1">
    <citation type="submission" date="2017-05" db="EMBL/GenBank/DDBJ databases">
        <authorList>
            <person name="Varghese N."/>
            <person name="Submissions S."/>
        </authorList>
    </citation>
    <scope>NUCLEOTIDE SEQUENCE [LARGE SCALE GENOMIC DNA]</scope>
    <source>
        <strain evidence="2 3">DSM 46834</strain>
    </source>
</reference>
<organism evidence="2 3">
    <name type="scientific">Geodermatophilus aquaeductus</name>
    <dbReference type="NCBI Taxonomy" id="1564161"/>
    <lineage>
        <taxon>Bacteria</taxon>
        <taxon>Bacillati</taxon>
        <taxon>Actinomycetota</taxon>
        <taxon>Actinomycetes</taxon>
        <taxon>Geodermatophilales</taxon>
        <taxon>Geodermatophilaceae</taxon>
        <taxon>Geodermatophilus</taxon>
    </lineage>
</organism>
<accession>A0A521EXL7</accession>
<feature type="compositionally biased region" description="Basic and acidic residues" evidence="1">
    <location>
        <begin position="28"/>
        <end position="37"/>
    </location>
</feature>
<proteinExistence type="predicted"/>
<evidence type="ECO:0000313" key="3">
    <source>
        <dbReference type="Proteomes" id="UP000317484"/>
    </source>
</evidence>